<dbReference type="InterPro" id="IPR057670">
    <property type="entry name" value="SH3_retrovirus"/>
</dbReference>
<dbReference type="InterPro" id="IPR039537">
    <property type="entry name" value="Retrotran_Ty1/copia-like"/>
</dbReference>
<proteinExistence type="predicted"/>
<dbReference type="GO" id="GO:0003676">
    <property type="term" value="F:nucleic acid binding"/>
    <property type="evidence" value="ECO:0007669"/>
    <property type="project" value="InterPro"/>
</dbReference>
<dbReference type="InterPro" id="IPR025724">
    <property type="entry name" value="GAG-pre-integrase_dom"/>
</dbReference>
<dbReference type="Pfam" id="PF22936">
    <property type="entry name" value="Pol_BBD"/>
    <property type="match status" value="1"/>
</dbReference>
<evidence type="ECO:0000313" key="3">
    <source>
        <dbReference type="EMBL" id="SPC99144.1"/>
    </source>
</evidence>
<dbReference type="SUPFAM" id="SSF53098">
    <property type="entry name" value="Ribonuclease H-like"/>
    <property type="match status" value="1"/>
</dbReference>
<organism evidence="3">
    <name type="scientific">Fagus sylvatica</name>
    <name type="common">Beechnut</name>
    <dbReference type="NCBI Taxonomy" id="28930"/>
    <lineage>
        <taxon>Eukaryota</taxon>
        <taxon>Viridiplantae</taxon>
        <taxon>Streptophyta</taxon>
        <taxon>Embryophyta</taxon>
        <taxon>Tracheophyta</taxon>
        <taxon>Spermatophyta</taxon>
        <taxon>Magnoliopsida</taxon>
        <taxon>eudicotyledons</taxon>
        <taxon>Gunneridae</taxon>
        <taxon>Pentapetalae</taxon>
        <taxon>rosids</taxon>
        <taxon>fabids</taxon>
        <taxon>Fagales</taxon>
        <taxon>Fagaceae</taxon>
        <taxon>Fagus</taxon>
    </lineage>
</organism>
<dbReference type="InterPro" id="IPR012337">
    <property type="entry name" value="RNaseH-like_sf"/>
</dbReference>
<dbReference type="InterPro" id="IPR001584">
    <property type="entry name" value="Integrase_cat-core"/>
</dbReference>
<dbReference type="Pfam" id="PF00665">
    <property type="entry name" value="rve"/>
    <property type="match status" value="1"/>
</dbReference>
<sequence length="695" mass="80595">MAVENNFVQPAIPKFDGHYDHWSMLMENFLRSKEYWSLVETGVPAAAEGVELTEAQQKTIADQKLKDLKVKNYLFQAIDRTIMETILNRDTAKHIWDSMKQKYQGSTRVKRAQLQALRKEFEQVVIIEKILRSMTSRFDYVVCSVEESNNLDILTIDELQSSLLVHEQRMNGHGGDEQALKGTFNMSVLNGRRKRIMLSLRRKKKCLLMSYVELNQSRREDVWFLDSGCSNHMCANKEWFSDLDEEFRESVKLGNNSKMAVLGKGNIRLQIAGVTQVITDVFYIPELKNNLLSVGQLQERGVALLIQHGVCRVYHPKKGLIMQTAMSANRMFILLARILPKAPTCFQTILEDNTHLWHCRYGHLSFKGLRTLQYKQMVKGLPQLKAPSKICTDCMVGKQHRDAIPKRSLWRASQRLQLVHADICGPIKPVSNSKKRYFISFIDDYSRKVWIYFLAEKSEAFTIFKNYKNLVEKETGAFIRCLRTDRGGEFNSDEFKVFCKTNGISRQLTAAYTPQQNGVAERKNRTIMNMVRSMLSEKQIPKNFWPEAVNWTAHVLNRSPTLAVKDMTPEEAWSGIKPNVDYFRVFGCIGHVHVSDSKRKKLDDKSFQCVLLGMSEESKAYRLYDPASKKIVIVMKKEVNMIKVKKNLKRRWQQKKKEERLAYLQVSHLERILQHLKKAHQKGGTEEYRSGWKIM</sequence>
<dbReference type="GO" id="GO:0015074">
    <property type="term" value="P:DNA integration"/>
    <property type="evidence" value="ECO:0007669"/>
    <property type="project" value="InterPro"/>
</dbReference>
<dbReference type="Pfam" id="PF25597">
    <property type="entry name" value="SH3_retrovirus"/>
    <property type="match status" value="1"/>
</dbReference>
<dbReference type="AlphaFoldDB" id="A0A2N9GIX8"/>
<dbReference type="PANTHER" id="PTHR42648:SF18">
    <property type="entry name" value="RETROTRANSPOSON, UNCLASSIFIED-LIKE PROTEIN"/>
    <property type="match status" value="1"/>
</dbReference>
<dbReference type="GO" id="GO:0006508">
    <property type="term" value="P:proteolysis"/>
    <property type="evidence" value="ECO:0007669"/>
    <property type="project" value="UniProtKB-KW"/>
</dbReference>
<gene>
    <name evidence="3" type="ORF">FSB_LOCUS27026</name>
</gene>
<evidence type="ECO:0000256" key="1">
    <source>
        <dbReference type="ARBA" id="ARBA00022670"/>
    </source>
</evidence>
<dbReference type="Gene3D" id="3.30.420.10">
    <property type="entry name" value="Ribonuclease H-like superfamily/Ribonuclease H"/>
    <property type="match status" value="1"/>
</dbReference>
<protein>
    <recommendedName>
        <fullName evidence="2">Integrase catalytic domain-containing protein</fullName>
    </recommendedName>
</protein>
<dbReference type="PROSITE" id="PS50994">
    <property type="entry name" value="INTEGRASE"/>
    <property type="match status" value="1"/>
</dbReference>
<dbReference type="InterPro" id="IPR036397">
    <property type="entry name" value="RNaseH_sf"/>
</dbReference>
<keyword evidence="1" id="KW-0378">Hydrolase</keyword>
<feature type="domain" description="Integrase catalytic" evidence="2">
    <location>
        <begin position="401"/>
        <end position="577"/>
    </location>
</feature>
<keyword evidence="1" id="KW-0645">Protease</keyword>
<reference evidence="3" key="1">
    <citation type="submission" date="2018-02" db="EMBL/GenBank/DDBJ databases">
        <authorList>
            <person name="Cohen D.B."/>
            <person name="Kent A.D."/>
        </authorList>
    </citation>
    <scope>NUCLEOTIDE SEQUENCE</scope>
</reference>
<dbReference type="PANTHER" id="PTHR42648">
    <property type="entry name" value="TRANSPOSASE, PUTATIVE-RELATED"/>
    <property type="match status" value="1"/>
</dbReference>
<dbReference type="GO" id="GO:0008233">
    <property type="term" value="F:peptidase activity"/>
    <property type="evidence" value="ECO:0007669"/>
    <property type="project" value="UniProtKB-KW"/>
</dbReference>
<accession>A0A2N9GIX8</accession>
<evidence type="ECO:0000259" key="2">
    <source>
        <dbReference type="PROSITE" id="PS50994"/>
    </source>
</evidence>
<dbReference type="InterPro" id="IPR054722">
    <property type="entry name" value="PolX-like_BBD"/>
</dbReference>
<dbReference type="EMBL" id="OIVN01001939">
    <property type="protein sequence ID" value="SPC99144.1"/>
    <property type="molecule type" value="Genomic_DNA"/>
</dbReference>
<name>A0A2N9GIX8_FAGSY</name>
<dbReference type="Pfam" id="PF14223">
    <property type="entry name" value="Retrotran_gag_2"/>
    <property type="match status" value="1"/>
</dbReference>
<dbReference type="Pfam" id="PF13976">
    <property type="entry name" value="gag_pre-integrs"/>
    <property type="match status" value="1"/>
</dbReference>